<evidence type="ECO:0000256" key="4">
    <source>
        <dbReference type="ARBA" id="ARBA00022475"/>
    </source>
</evidence>
<keyword evidence="6 11" id="KW-0067">ATP-binding</keyword>
<evidence type="ECO:0000256" key="8">
    <source>
        <dbReference type="ARBA" id="ARBA00023136"/>
    </source>
</evidence>
<dbReference type="InterPro" id="IPR003593">
    <property type="entry name" value="AAA+_ATPase"/>
</dbReference>
<comment type="subcellular location">
    <subcellularLocation>
        <location evidence="1">Cell membrane</location>
        <topology evidence="1">Peripheral membrane protein</topology>
    </subcellularLocation>
</comment>
<dbReference type="PANTHER" id="PTHR43553">
    <property type="entry name" value="HEAVY METAL TRANSPORTER"/>
    <property type="match status" value="1"/>
</dbReference>
<comment type="function">
    <text evidence="9">Probably part of an ABC transporter complex. Responsible for energy coupling to the transport system.</text>
</comment>
<evidence type="ECO:0000256" key="9">
    <source>
        <dbReference type="ARBA" id="ARBA00025157"/>
    </source>
</evidence>
<dbReference type="CDD" id="cd03225">
    <property type="entry name" value="ABC_cobalt_CbiO_domain1"/>
    <property type="match status" value="1"/>
</dbReference>
<organism evidence="11">
    <name type="scientific">Thermofilum pendens</name>
    <dbReference type="NCBI Taxonomy" id="2269"/>
    <lineage>
        <taxon>Archaea</taxon>
        <taxon>Thermoproteota</taxon>
        <taxon>Thermoprotei</taxon>
        <taxon>Thermofilales</taxon>
        <taxon>Thermofilaceae</taxon>
        <taxon>Thermofilum</taxon>
    </lineage>
</organism>
<comment type="caution">
    <text evidence="11">The sequence shown here is derived from an EMBL/GenBank/DDBJ whole genome shotgun (WGS) entry which is preliminary data.</text>
</comment>
<name>A0A7C3WNA9_THEPE</name>
<dbReference type="InterPro" id="IPR050095">
    <property type="entry name" value="ECF_ABC_transporter_ATP-bd"/>
</dbReference>
<dbReference type="SUPFAM" id="SSF52540">
    <property type="entry name" value="P-loop containing nucleoside triphosphate hydrolases"/>
    <property type="match status" value="1"/>
</dbReference>
<keyword evidence="4" id="KW-1003">Cell membrane</keyword>
<sequence length="266" mass="29423">MIVFENVSYQYPRGPLAIRDVTLEIRKGEFVGVIGHSGAGKTTMAKLAVGLLKPTKGRVLVEGADTAKTPVSELARKVGYVYQNPDMMLFAPTILEEISFALRNLGYPESEIEERVLRALRAVDLNKPLTASPHALSFGEKHRLAIACVLAVEPDYIILDEPTTGLDYYRCLLLFEVLRKLHQAGRTVIVITHDLDLLARFSTRVIVLERGMVVRDGTPREVLGDVEFLSEHGFVPTHLLVLAKKTGSDELTPEGVARAVAARLRR</sequence>
<evidence type="ECO:0000256" key="3">
    <source>
        <dbReference type="ARBA" id="ARBA00022448"/>
    </source>
</evidence>
<evidence type="ECO:0000256" key="5">
    <source>
        <dbReference type="ARBA" id="ARBA00022741"/>
    </source>
</evidence>
<comment type="similarity">
    <text evidence="2">Belongs to the ABC transporter superfamily.</text>
</comment>
<evidence type="ECO:0000313" key="11">
    <source>
        <dbReference type="EMBL" id="HGB24483.1"/>
    </source>
</evidence>
<dbReference type="InterPro" id="IPR015856">
    <property type="entry name" value="ABC_transpr_CbiO/EcfA_su"/>
</dbReference>
<evidence type="ECO:0000256" key="1">
    <source>
        <dbReference type="ARBA" id="ARBA00004202"/>
    </source>
</evidence>
<reference evidence="11" key="1">
    <citation type="journal article" date="2020" name="mSystems">
        <title>Genome- and Community-Level Interaction Insights into Carbon Utilization and Element Cycling Functions of Hydrothermarchaeota in Hydrothermal Sediment.</title>
        <authorList>
            <person name="Zhou Z."/>
            <person name="Liu Y."/>
            <person name="Xu W."/>
            <person name="Pan J."/>
            <person name="Luo Z.H."/>
            <person name="Li M."/>
        </authorList>
    </citation>
    <scope>NUCLEOTIDE SEQUENCE [LARGE SCALE GENOMIC DNA]</scope>
    <source>
        <strain evidence="11">SpSt-8</strain>
    </source>
</reference>
<evidence type="ECO:0000259" key="10">
    <source>
        <dbReference type="PROSITE" id="PS50893"/>
    </source>
</evidence>
<dbReference type="Pfam" id="PF00005">
    <property type="entry name" value="ABC_tran"/>
    <property type="match status" value="1"/>
</dbReference>
<dbReference type="EMBL" id="DTIB01000008">
    <property type="protein sequence ID" value="HGB24483.1"/>
    <property type="molecule type" value="Genomic_DNA"/>
</dbReference>
<dbReference type="SMART" id="SM00382">
    <property type="entry name" value="AAA"/>
    <property type="match status" value="1"/>
</dbReference>
<evidence type="ECO:0000256" key="2">
    <source>
        <dbReference type="ARBA" id="ARBA00005417"/>
    </source>
</evidence>
<keyword evidence="8" id="KW-0472">Membrane</keyword>
<dbReference type="GO" id="GO:0043190">
    <property type="term" value="C:ATP-binding cassette (ABC) transporter complex"/>
    <property type="evidence" value="ECO:0007669"/>
    <property type="project" value="TreeGrafter"/>
</dbReference>
<dbReference type="PANTHER" id="PTHR43553:SF24">
    <property type="entry name" value="ENERGY-COUPLING FACTOR TRANSPORTER ATP-BINDING PROTEIN ECFA1"/>
    <property type="match status" value="1"/>
</dbReference>
<evidence type="ECO:0000256" key="7">
    <source>
        <dbReference type="ARBA" id="ARBA00022967"/>
    </source>
</evidence>
<dbReference type="FunFam" id="3.40.50.300:FF:000224">
    <property type="entry name" value="Energy-coupling factor transporter ATP-binding protein EcfA"/>
    <property type="match status" value="1"/>
</dbReference>
<dbReference type="InterPro" id="IPR027417">
    <property type="entry name" value="P-loop_NTPase"/>
</dbReference>
<evidence type="ECO:0000256" key="6">
    <source>
        <dbReference type="ARBA" id="ARBA00022840"/>
    </source>
</evidence>
<keyword evidence="5" id="KW-0547">Nucleotide-binding</keyword>
<dbReference type="InterPro" id="IPR003439">
    <property type="entry name" value="ABC_transporter-like_ATP-bd"/>
</dbReference>
<dbReference type="GO" id="GO:0016887">
    <property type="term" value="F:ATP hydrolysis activity"/>
    <property type="evidence" value="ECO:0007669"/>
    <property type="project" value="InterPro"/>
</dbReference>
<proteinExistence type="inferred from homology"/>
<protein>
    <submittedName>
        <fullName evidence="11">ABC transporter ATP-binding protein</fullName>
    </submittedName>
</protein>
<accession>A0A7C3WNA9</accession>
<dbReference type="GO" id="GO:0042626">
    <property type="term" value="F:ATPase-coupled transmembrane transporter activity"/>
    <property type="evidence" value="ECO:0007669"/>
    <property type="project" value="TreeGrafter"/>
</dbReference>
<gene>
    <name evidence="11" type="ORF">ENV88_00170</name>
</gene>
<dbReference type="PROSITE" id="PS50893">
    <property type="entry name" value="ABC_TRANSPORTER_2"/>
    <property type="match status" value="1"/>
</dbReference>
<dbReference type="GO" id="GO:0005524">
    <property type="term" value="F:ATP binding"/>
    <property type="evidence" value="ECO:0007669"/>
    <property type="project" value="UniProtKB-KW"/>
</dbReference>
<keyword evidence="3" id="KW-0813">Transport</keyword>
<dbReference type="Gene3D" id="3.40.50.300">
    <property type="entry name" value="P-loop containing nucleotide triphosphate hydrolases"/>
    <property type="match status" value="1"/>
</dbReference>
<keyword evidence="7" id="KW-1278">Translocase</keyword>
<dbReference type="AlphaFoldDB" id="A0A7C3WNA9"/>
<feature type="domain" description="ABC transporter" evidence="10">
    <location>
        <begin position="2"/>
        <end position="235"/>
    </location>
</feature>